<dbReference type="Gene3D" id="2.130.10.10">
    <property type="entry name" value="YVTN repeat-like/Quinoprotein amine dehydrogenase"/>
    <property type="match status" value="1"/>
</dbReference>
<protein>
    <submittedName>
        <fullName evidence="2">Lactonase family protein</fullName>
        <ecNumber evidence="2">3.1.1.-</ecNumber>
    </submittedName>
</protein>
<evidence type="ECO:0000256" key="1">
    <source>
        <dbReference type="ARBA" id="ARBA00005564"/>
    </source>
</evidence>
<keyword evidence="2" id="KW-0378">Hydrolase</keyword>
<gene>
    <name evidence="2" type="ORF">ACFORF_06095</name>
</gene>
<dbReference type="RefSeq" id="WP_380426416.1">
    <property type="nucleotide sequence ID" value="NZ_JBHRZV010000045.1"/>
</dbReference>
<accession>A0ABV8CVI3</accession>
<dbReference type="InterPro" id="IPR015943">
    <property type="entry name" value="WD40/YVTN_repeat-like_dom_sf"/>
</dbReference>
<dbReference type="EC" id="3.1.1.-" evidence="2"/>
<dbReference type="PANTHER" id="PTHR30344:SF1">
    <property type="entry name" value="6-PHOSPHOGLUCONOLACTONASE"/>
    <property type="match status" value="1"/>
</dbReference>
<dbReference type="InterPro" id="IPR019405">
    <property type="entry name" value="Lactonase_7-beta_prop"/>
</dbReference>
<reference evidence="3" key="1">
    <citation type="journal article" date="2019" name="Int. J. Syst. Evol. Microbiol.">
        <title>The Global Catalogue of Microorganisms (GCM) 10K type strain sequencing project: providing services to taxonomists for standard genome sequencing and annotation.</title>
        <authorList>
            <consortium name="The Broad Institute Genomics Platform"/>
            <consortium name="The Broad Institute Genome Sequencing Center for Infectious Disease"/>
            <person name="Wu L."/>
            <person name="Ma J."/>
        </authorList>
    </citation>
    <scope>NUCLEOTIDE SEQUENCE [LARGE SCALE GENOMIC DNA]</scope>
    <source>
        <strain evidence="3">CCUG 67170</strain>
    </source>
</reference>
<dbReference type="Pfam" id="PF10282">
    <property type="entry name" value="Lactonase"/>
    <property type="match status" value="1"/>
</dbReference>
<dbReference type="InterPro" id="IPR050282">
    <property type="entry name" value="Cycloisomerase_2"/>
</dbReference>
<name>A0ABV8CVI3_9STRE</name>
<comment type="caution">
    <text evidence="2">The sequence shown here is derived from an EMBL/GenBank/DDBJ whole genome shotgun (WGS) entry which is preliminary data.</text>
</comment>
<organism evidence="2 3">
    <name type="scientific">Streptococcus caprae</name>
    <dbReference type="NCBI Taxonomy" id="1640501"/>
    <lineage>
        <taxon>Bacteria</taxon>
        <taxon>Bacillati</taxon>
        <taxon>Bacillota</taxon>
        <taxon>Bacilli</taxon>
        <taxon>Lactobacillales</taxon>
        <taxon>Streptococcaceae</taxon>
        <taxon>Streptococcus</taxon>
    </lineage>
</organism>
<dbReference type="InterPro" id="IPR011048">
    <property type="entry name" value="Haem_d1_sf"/>
</dbReference>
<sequence>MTQTITFGTYTKRLSQGIYQAEFDPQTGQIHNLILAATESNPSYLDLNSSSFNFSISTTPQAGGISVYDKAWNILDRYREEGLSFCHVTYDDKRQLLYCSSYHQGRLVVFSVSEEGQLQLTDQLQLEGSGPHPNQEKSHLHQAILTPDQYLVTCDLGRDCLETYKVDSQGKLTLIGIYQTPPGSGPRHLIFHPKEKIAYLVCELSGTVEALIYNGRGVFEHYQTLSTIPEDYTGFNATAAIKLSPDAKNLYVSNRGHDSIASFAIARDGHLNLLDIQSTKGQIPRDFALSPDGQFLLVPHQDSDHLTIFSRDREGQLSLISHHQQVPEAIFSSF</sequence>
<keyword evidence="3" id="KW-1185">Reference proteome</keyword>
<dbReference type="EMBL" id="JBHRZV010000045">
    <property type="protein sequence ID" value="MFC3928141.1"/>
    <property type="molecule type" value="Genomic_DNA"/>
</dbReference>
<dbReference type="Proteomes" id="UP001595807">
    <property type="component" value="Unassembled WGS sequence"/>
</dbReference>
<evidence type="ECO:0000313" key="3">
    <source>
        <dbReference type="Proteomes" id="UP001595807"/>
    </source>
</evidence>
<proteinExistence type="inferred from homology"/>
<dbReference type="GO" id="GO:0016787">
    <property type="term" value="F:hydrolase activity"/>
    <property type="evidence" value="ECO:0007669"/>
    <property type="project" value="UniProtKB-KW"/>
</dbReference>
<dbReference type="SUPFAM" id="SSF51004">
    <property type="entry name" value="C-terminal (heme d1) domain of cytochrome cd1-nitrite reductase"/>
    <property type="match status" value="1"/>
</dbReference>
<dbReference type="PANTHER" id="PTHR30344">
    <property type="entry name" value="6-PHOSPHOGLUCONOLACTONASE-RELATED"/>
    <property type="match status" value="1"/>
</dbReference>
<comment type="similarity">
    <text evidence="1">Belongs to the cycloisomerase 2 family.</text>
</comment>
<evidence type="ECO:0000313" key="2">
    <source>
        <dbReference type="EMBL" id="MFC3928141.1"/>
    </source>
</evidence>